<accession>A0A644TI82</accession>
<evidence type="ECO:0000313" key="4">
    <source>
        <dbReference type="EMBL" id="MPL66638.1"/>
    </source>
</evidence>
<dbReference type="NCBIfam" id="TIGR00002">
    <property type="entry name" value="S16"/>
    <property type="match status" value="1"/>
</dbReference>
<dbReference type="Pfam" id="PF00886">
    <property type="entry name" value="Ribosomal_S16"/>
    <property type="match status" value="1"/>
</dbReference>
<feature type="region of interest" description="Disordered" evidence="3">
    <location>
        <begin position="160"/>
        <end position="193"/>
    </location>
</feature>
<feature type="compositionally biased region" description="Low complexity" evidence="3">
    <location>
        <begin position="165"/>
        <end position="184"/>
    </location>
</feature>
<evidence type="ECO:0000256" key="3">
    <source>
        <dbReference type="SAM" id="MobiDB-lite"/>
    </source>
</evidence>
<dbReference type="EMBL" id="VSSQ01000033">
    <property type="protein sequence ID" value="MPL66638.1"/>
    <property type="molecule type" value="Genomic_DNA"/>
</dbReference>
<comment type="caution">
    <text evidence="4">The sequence shown here is derived from an EMBL/GenBank/DDBJ whole genome shotgun (WGS) entry which is preliminary data.</text>
</comment>
<organism evidence="4">
    <name type="scientific">bioreactor metagenome</name>
    <dbReference type="NCBI Taxonomy" id="1076179"/>
    <lineage>
        <taxon>unclassified sequences</taxon>
        <taxon>metagenomes</taxon>
        <taxon>ecological metagenomes</taxon>
    </lineage>
</organism>
<protein>
    <submittedName>
        <fullName evidence="4">30S ribosomal protein S16</fullName>
    </submittedName>
</protein>
<dbReference type="InterPro" id="IPR023803">
    <property type="entry name" value="Ribosomal_bS16_dom_sf"/>
</dbReference>
<dbReference type="SUPFAM" id="SSF54565">
    <property type="entry name" value="Ribosomal protein S16"/>
    <property type="match status" value="1"/>
</dbReference>
<dbReference type="Gene3D" id="3.30.1320.10">
    <property type="match status" value="1"/>
</dbReference>
<reference evidence="4" key="1">
    <citation type="submission" date="2019-08" db="EMBL/GenBank/DDBJ databases">
        <authorList>
            <person name="Kucharzyk K."/>
            <person name="Murdoch R.W."/>
            <person name="Higgins S."/>
            <person name="Loffler F."/>
        </authorList>
    </citation>
    <scope>NUCLEOTIDE SEQUENCE</scope>
</reference>
<keyword evidence="1 4" id="KW-0689">Ribosomal protein</keyword>
<dbReference type="GO" id="GO:0006412">
    <property type="term" value="P:translation"/>
    <property type="evidence" value="ECO:0007669"/>
    <property type="project" value="InterPro"/>
</dbReference>
<dbReference type="GO" id="GO:0015935">
    <property type="term" value="C:small ribosomal subunit"/>
    <property type="evidence" value="ECO:0007669"/>
    <property type="project" value="TreeGrafter"/>
</dbReference>
<dbReference type="HAMAP" id="MF_00385">
    <property type="entry name" value="Ribosomal_bS16"/>
    <property type="match status" value="1"/>
</dbReference>
<dbReference type="PANTHER" id="PTHR12919:SF20">
    <property type="entry name" value="SMALL RIBOSOMAL SUBUNIT PROTEIN BS16M"/>
    <property type="match status" value="1"/>
</dbReference>
<dbReference type="AlphaFoldDB" id="A0A644TI82"/>
<dbReference type="NCBIfam" id="NF011094">
    <property type="entry name" value="PRK14521.1"/>
    <property type="match status" value="1"/>
</dbReference>
<evidence type="ECO:0000256" key="2">
    <source>
        <dbReference type="ARBA" id="ARBA00023274"/>
    </source>
</evidence>
<dbReference type="GO" id="GO:0005737">
    <property type="term" value="C:cytoplasm"/>
    <property type="evidence" value="ECO:0007669"/>
    <property type="project" value="UniProtKB-ARBA"/>
</dbReference>
<dbReference type="InterPro" id="IPR000307">
    <property type="entry name" value="Ribosomal_bS16"/>
</dbReference>
<name>A0A644TI82_9ZZZZ</name>
<proteinExistence type="inferred from homology"/>
<sequence>MAVKIRLQRHGKKGQPFYHIVIADARAARDGKFIEKIGTYNPMTSPATINLDTERACEWLKNGAQPTDTARAILSYKGAMLKRHLQIGVEKKAITQEVADAKFNAWLTEKDNKIAAKKEEIRNSKKSDAKKALAAEMEVNAKRIADIEKKKEEIEAAKRAELEASKAQTEEASAQAETETSEQTTEVEESKAE</sequence>
<dbReference type="PANTHER" id="PTHR12919">
    <property type="entry name" value="30S RIBOSOMAL PROTEIN S16"/>
    <property type="match status" value="1"/>
</dbReference>
<evidence type="ECO:0000256" key="1">
    <source>
        <dbReference type="ARBA" id="ARBA00022980"/>
    </source>
</evidence>
<keyword evidence="2" id="KW-0687">Ribonucleoprotein</keyword>
<dbReference type="GO" id="GO:0003735">
    <property type="term" value="F:structural constituent of ribosome"/>
    <property type="evidence" value="ECO:0007669"/>
    <property type="project" value="InterPro"/>
</dbReference>
<gene>
    <name evidence="4" type="primary">rpsP_5</name>
    <name evidence="4" type="ORF">SDC9_12325</name>
</gene>